<feature type="region of interest" description="Disordered" evidence="5">
    <location>
        <begin position="662"/>
        <end position="698"/>
    </location>
</feature>
<dbReference type="InterPro" id="IPR049942">
    <property type="entry name" value="DML1/Misato"/>
</dbReference>
<gene>
    <name evidence="8" type="ORF">SPSC_06682</name>
</gene>
<feature type="region of interest" description="Disordered" evidence="5">
    <location>
        <begin position="34"/>
        <end position="54"/>
    </location>
</feature>
<dbReference type="EMBL" id="LK056695">
    <property type="protein sequence ID" value="CDR88991.1"/>
    <property type="molecule type" value="Genomic_DNA"/>
</dbReference>
<dbReference type="InterPro" id="IPR029209">
    <property type="entry name" value="DML1/Misato_tubulin"/>
</dbReference>
<evidence type="ECO:0000256" key="2">
    <source>
        <dbReference type="ARBA" id="ARBA00004173"/>
    </source>
</evidence>
<feature type="compositionally biased region" description="Basic and acidic residues" evidence="5">
    <location>
        <begin position="464"/>
        <end position="476"/>
    </location>
</feature>
<dbReference type="PANTHER" id="PTHR13391">
    <property type="entry name" value="MITOCHONDRIAL DISTRIBUTION REGULATOR MISATO"/>
    <property type="match status" value="1"/>
</dbReference>
<feature type="compositionally biased region" description="Acidic residues" evidence="5">
    <location>
        <begin position="141"/>
        <end position="161"/>
    </location>
</feature>
<comment type="function">
    <text evidence="1">Involved in the partitioning of the mitochondrial organelle and mitochondrial DNA (mtDNA) inheritance.</text>
</comment>
<comment type="subcellular location">
    <subcellularLocation>
        <location evidence="2">Mitochondrion</location>
    </subcellularLocation>
</comment>
<dbReference type="GO" id="GO:0007005">
    <property type="term" value="P:mitochondrion organization"/>
    <property type="evidence" value="ECO:0007669"/>
    <property type="project" value="InterPro"/>
</dbReference>
<evidence type="ECO:0000256" key="4">
    <source>
        <dbReference type="ARBA" id="ARBA00023128"/>
    </source>
</evidence>
<dbReference type="PANTHER" id="PTHR13391:SF0">
    <property type="entry name" value="PROTEIN MISATO HOMOLOG 1"/>
    <property type="match status" value="1"/>
</dbReference>
<feature type="compositionally biased region" description="Acidic residues" evidence="5">
    <location>
        <begin position="670"/>
        <end position="698"/>
    </location>
</feature>
<evidence type="ECO:0000256" key="1">
    <source>
        <dbReference type="ARBA" id="ARBA00003757"/>
    </source>
</evidence>
<feature type="region of interest" description="Disordered" evidence="5">
    <location>
        <begin position="461"/>
        <end position="482"/>
    </location>
</feature>
<dbReference type="AlphaFoldDB" id="A0A127Z537"/>
<evidence type="ECO:0000256" key="3">
    <source>
        <dbReference type="ARBA" id="ARBA00008507"/>
    </source>
</evidence>
<dbReference type="InterPro" id="IPR036525">
    <property type="entry name" value="Tubulin/FtsZ_GTPase_sf"/>
</dbReference>
<protein>
    <submittedName>
        <fullName evidence="8">Uncharacterized protein</fullName>
    </submittedName>
</protein>
<accession>A0A127Z537</accession>
<name>A0A127Z537_9BASI</name>
<evidence type="ECO:0000256" key="5">
    <source>
        <dbReference type="SAM" id="MobiDB-lite"/>
    </source>
</evidence>
<dbReference type="GO" id="GO:0005739">
    <property type="term" value="C:mitochondrion"/>
    <property type="evidence" value="ECO:0007669"/>
    <property type="project" value="UniProtKB-SubCell"/>
</dbReference>
<comment type="similarity">
    <text evidence="3">Belongs to the misato family.</text>
</comment>
<dbReference type="SUPFAM" id="SSF52490">
    <property type="entry name" value="Tubulin nucleotide-binding domain-like"/>
    <property type="match status" value="1"/>
</dbReference>
<evidence type="ECO:0000259" key="7">
    <source>
        <dbReference type="Pfam" id="PF14881"/>
    </source>
</evidence>
<feature type="region of interest" description="Disordered" evidence="5">
    <location>
        <begin position="138"/>
        <end position="164"/>
    </location>
</feature>
<organism evidence="8">
    <name type="scientific">Sporisorium scitamineum</name>
    <dbReference type="NCBI Taxonomy" id="49012"/>
    <lineage>
        <taxon>Eukaryota</taxon>
        <taxon>Fungi</taxon>
        <taxon>Dikarya</taxon>
        <taxon>Basidiomycota</taxon>
        <taxon>Ustilaginomycotina</taxon>
        <taxon>Ustilaginomycetes</taxon>
        <taxon>Ustilaginales</taxon>
        <taxon>Ustilaginaceae</taxon>
        <taxon>Sporisorium</taxon>
    </lineage>
</organism>
<feature type="domain" description="Misato Segment II tubulin-like" evidence="6">
    <location>
        <begin position="4"/>
        <end position="139"/>
    </location>
</feature>
<sequence length="698" mass="77394">MPQKEIIYLSFGSFSNHISTHFWNQQQSYFTYDQSDLPSGSTSRDRDAPQDDEPLIDHDVSFQAGQALAGQDTYNPRAILFETHQEFGALSKLNALYDSFPSYDTDRNVALDSLHSWGSEAQVIAAERVRTSKYQRRLELEDQGLDPSSSDDDDDDDDVQDGLDKMDIDSSQVLLSAVPKQRTTKRPHRFWSDYSRTFFHAKSLVSVGGELGAPMPGSYNAAHSPSNSDGRIRFETFSQGTKYFSELEAQQEVLDTNIRWFAEDADLLQGFQYSIDTSDAFGGLASKYLEDLVDEFPKLSHLVFAARWGNTQSVPDEQGEHAAWENRLARLRRMNNLQSLVQLMEFSTVVTPLSVPSWQAGAQVGADWRRYLGRIDLGDMHHAAALISAHLETATLGTRLKSRSETLSLLTSRLNWQRDTKLVHLGGAIPIPYPTPLTTSSASYGASSVDPVDAMLSSNGYGDGYRDSRARQRGEPLESETDLAKRGSQLVLSSWLDLSLPTGLTGSKKSKQLLYNFSHPYSHAAVLRNSNLDDARLGLGMLDTLLTHIHPPFGQGVYIPQSYNILSSFPNFFTSLDAESKAITTTNANSTAKVTKPKEVPVLSSLSVTPSSVYRLKEARETLREALQGHIPLAAYGLDAEDARDALKETRELVEGWIDTYSVDNGGDAGGDEDGDAMGTDEEYDVDQKEDDGLDWDM</sequence>
<dbReference type="Pfam" id="PF10644">
    <property type="entry name" value="Misat_Tub_SegII"/>
    <property type="match status" value="1"/>
</dbReference>
<evidence type="ECO:0000313" key="8">
    <source>
        <dbReference type="EMBL" id="CDR88991.1"/>
    </source>
</evidence>
<feature type="domain" description="DML1/Misato tubulin" evidence="7">
    <location>
        <begin position="186"/>
        <end position="400"/>
    </location>
</feature>
<reference evidence="8" key="1">
    <citation type="submission" date="2014-06" db="EMBL/GenBank/DDBJ databases">
        <authorList>
            <person name="Ju J."/>
            <person name="Zhang J."/>
        </authorList>
    </citation>
    <scope>NUCLEOTIDE SEQUENCE</scope>
    <source>
        <strain evidence="8">SscI8</strain>
    </source>
</reference>
<evidence type="ECO:0000259" key="6">
    <source>
        <dbReference type="Pfam" id="PF10644"/>
    </source>
</evidence>
<dbReference type="InterPro" id="IPR019605">
    <property type="entry name" value="Misato_II_tubulin-like"/>
</dbReference>
<proteinExistence type="inferred from homology"/>
<dbReference type="Pfam" id="PF14881">
    <property type="entry name" value="Tubulin_3"/>
    <property type="match status" value="1"/>
</dbReference>
<feature type="compositionally biased region" description="Basic and acidic residues" evidence="5">
    <location>
        <begin position="43"/>
        <end position="54"/>
    </location>
</feature>
<keyword evidence="4" id="KW-0496">Mitochondrion</keyword>
<dbReference type="Gene3D" id="3.40.50.1440">
    <property type="entry name" value="Tubulin/FtsZ, GTPase domain"/>
    <property type="match status" value="1"/>
</dbReference>
<dbReference type="OrthoDB" id="271881at2759"/>